<feature type="compositionally biased region" description="Low complexity" evidence="5">
    <location>
        <begin position="385"/>
        <end position="401"/>
    </location>
</feature>
<feature type="compositionally biased region" description="Low complexity" evidence="5">
    <location>
        <begin position="488"/>
        <end position="497"/>
    </location>
</feature>
<feature type="compositionally biased region" description="Polar residues" evidence="5">
    <location>
        <begin position="449"/>
        <end position="467"/>
    </location>
</feature>
<organism evidence="7 8">
    <name type="scientific">Paramecium sonneborni</name>
    <dbReference type="NCBI Taxonomy" id="65129"/>
    <lineage>
        <taxon>Eukaryota</taxon>
        <taxon>Sar</taxon>
        <taxon>Alveolata</taxon>
        <taxon>Ciliophora</taxon>
        <taxon>Intramacronucleata</taxon>
        <taxon>Oligohymenophorea</taxon>
        <taxon>Peniculida</taxon>
        <taxon>Parameciidae</taxon>
        <taxon>Paramecium</taxon>
    </lineage>
</organism>
<evidence type="ECO:0000256" key="2">
    <source>
        <dbReference type="ARBA" id="ARBA00022741"/>
    </source>
</evidence>
<dbReference type="GO" id="GO:0004672">
    <property type="term" value="F:protein kinase activity"/>
    <property type="evidence" value="ECO:0007669"/>
    <property type="project" value="InterPro"/>
</dbReference>
<sequence length="580" mass="67299">MEELEQYYQIIKFLGAGGFGKVVEAIHKEGKGEHVAVKILPKKDYKVAQIISEAQILAKMKHPNIVQFKGVRETENKLLIEMALIKQGPLKVRRYTQQEARIIMTSIFKAVQFIHEHGVVHRDLKPEVTVNELRQENILVEDSNDFSTLKIVDFGLSAGQIVLHGQCGTLIYMAPELFSQRVYSKPIDIWSCGIILYQMLTGKHPLYKSGENSHDYKKKLLDPKWEFPDDFDPMAKHLFLKCVSLDPIHRYSANQILQHPWITNSKTDPIPLTLPEMYRAFTVREQILQKIKTLMLLVSIKGMNVDTTYLIKQSQKLQGNNSNLLDKDYIKEMFREQQVLKENKNIPPVKQQLRYEKILQRIQENEAKEPEEKCLTKNSQRVITNENSQPSSSQKSLNSSVLNHDSNKQEQLYIQAGNKNHFKKKLFKKNHYSDKKKTSNPFEIPALRSRSTTANHKTELKQAQPQHFESPKKPVSMIRSFKQQFNTQQQSQQQSQSPIRKPPDTKNKSNSSTKKLSMAEQECIDAYRFDQEKVIHSMFMPRVFNKKILPFSRNVQSRFPVQLQSLELNILKPPLPKKLI</sequence>
<dbReference type="PROSITE" id="PS00107">
    <property type="entry name" value="PROTEIN_KINASE_ATP"/>
    <property type="match status" value="1"/>
</dbReference>
<dbReference type="InterPro" id="IPR017441">
    <property type="entry name" value="Protein_kinase_ATP_BS"/>
</dbReference>
<dbReference type="OrthoDB" id="10252354at2759"/>
<dbReference type="Pfam" id="PF00069">
    <property type="entry name" value="Pkinase"/>
    <property type="match status" value="1"/>
</dbReference>
<dbReference type="AlphaFoldDB" id="A0A8S1MCW0"/>
<feature type="region of interest" description="Disordered" evidence="5">
    <location>
        <begin position="429"/>
        <end position="517"/>
    </location>
</feature>
<evidence type="ECO:0000313" key="8">
    <source>
        <dbReference type="Proteomes" id="UP000692954"/>
    </source>
</evidence>
<evidence type="ECO:0000256" key="5">
    <source>
        <dbReference type="SAM" id="MobiDB-lite"/>
    </source>
</evidence>
<dbReference type="InterPro" id="IPR000719">
    <property type="entry name" value="Prot_kinase_dom"/>
</dbReference>
<gene>
    <name evidence="7" type="ORF">PSON_ATCC_30995.1.T0350017</name>
</gene>
<dbReference type="EMBL" id="CAJJDN010000035">
    <property type="protein sequence ID" value="CAD8076522.1"/>
    <property type="molecule type" value="Genomic_DNA"/>
</dbReference>
<feature type="binding site" evidence="4">
    <location>
        <position position="43"/>
    </location>
    <ligand>
        <name>ATP</name>
        <dbReference type="ChEBI" id="CHEBI:30616"/>
    </ligand>
</feature>
<feature type="region of interest" description="Disordered" evidence="5">
    <location>
        <begin position="366"/>
        <end position="401"/>
    </location>
</feature>
<evidence type="ECO:0000256" key="4">
    <source>
        <dbReference type="PROSITE-ProRule" id="PRU10141"/>
    </source>
</evidence>
<evidence type="ECO:0000256" key="1">
    <source>
        <dbReference type="ARBA" id="ARBA00011245"/>
    </source>
</evidence>
<dbReference type="GO" id="GO:0005524">
    <property type="term" value="F:ATP binding"/>
    <property type="evidence" value="ECO:0007669"/>
    <property type="project" value="UniProtKB-UniRule"/>
</dbReference>
<comment type="caution">
    <text evidence="7">The sequence shown here is derived from an EMBL/GenBank/DDBJ whole genome shotgun (WGS) entry which is preliminary data.</text>
</comment>
<evidence type="ECO:0000313" key="7">
    <source>
        <dbReference type="EMBL" id="CAD8076522.1"/>
    </source>
</evidence>
<dbReference type="FunFam" id="1.10.510.10:FF:000571">
    <property type="entry name" value="Maternal embryonic leucine zipper kinase"/>
    <property type="match status" value="1"/>
</dbReference>
<keyword evidence="3 4" id="KW-0067">ATP-binding</keyword>
<keyword evidence="2 4" id="KW-0547">Nucleotide-binding</keyword>
<name>A0A8S1MCW0_9CILI</name>
<reference evidence="7" key="1">
    <citation type="submission" date="2021-01" db="EMBL/GenBank/DDBJ databases">
        <authorList>
            <consortium name="Genoscope - CEA"/>
            <person name="William W."/>
        </authorList>
    </citation>
    <scope>NUCLEOTIDE SEQUENCE</scope>
</reference>
<evidence type="ECO:0000259" key="6">
    <source>
        <dbReference type="PROSITE" id="PS50011"/>
    </source>
</evidence>
<proteinExistence type="predicted"/>
<accession>A0A8S1MCW0</accession>
<keyword evidence="8" id="KW-1185">Reference proteome</keyword>
<dbReference type="PROSITE" id="PS50011">
    <property type="entry name" value="PROTEIN_KINASE_DOM"/>
    <property type="match status" value="1"/>
</dbReference>
<comment type="subunit">
    <text evidence="1">Monomer.</text>
</comment>
<dbReference type="Proteomes" id="UP000692954">
    <property type="component" value="Unassembled WGS sequence"/>
</dbReference>
<protein>
    <recommendedName>
        <fullName evidence="6">Protein kinase domain-containing protein</fullName>
    </recommendedName>
</protein>
<evidence type="ECO:0000256" key="3">
    <source>
        <dbReference type="ARBA" id="ARBA00022840"/>
    </source>
</evidence>
<feature type="domain" description="Protein kinase" evidence="6">
    <location>
        <begin position="8"/>
        <end position="262"/>
    </location>
</feature>
<feature type="compositionally biased region" description="Basic and acidic residues" evidence="5">
    <location>
        <begin position="366"/>
        <end position="375"/>
    </location>
</feature>
<dbReference type="PANTHER" id="PTHR24347">
    <property type="entry name" value="SERINE/THREONINE-PROTEIN KINASE"/>
    <property type="match status" value="1"/>
</dbReference>